<dbReference type="GO" id="GO:0070062">
    <property type="term" value="C:extracellular exosome"/>
    <property type="evidence" value="ECO:0007669"/>
    <property type="project" value="TreeGrafter"/>
</dbReference>
<dbReference type="SMART" id="SM00408">
    <property type="entry name" value="IGc2"/>
    <property type="match status" value="2"/>
</dbReference>
<feature type="domain" description="Ig-like" evidence="1">
    <location>
        <begin position="102"/>
        <end position="185"/>
    </location>
</feature>
<reference evidence="2" key="1">
    <citation type="submission" date="2020-04" db="EMBL/GenBank/DDBJ databases">
        <authorList>
            <person name="Alioto T."/>
            <person name="Alioto T."/>
            <person name="Gomez Garrido J."/>
        </authorList>
    </citation>
    <scope>NUCLEOTIDE SEQUENCE</scope>
    <source>
        <strain evidence="2">A484AB</strain>
    </source>
</reference>
<sequence>MVVVNGSDVIIAWTFDDPISTVFVRHWKFRTSNGTKNLAYIFRNQNTTIVARSRLPGVEIIKPGMLVLKNVDFRYNGTYRFYLLTPSGSFTSDVTVFVAGKPTVSVCSSAIVVNGGENVTCLCRGQGVNIPGLVNVTWFKDGAQIGKTESQQNELILNYVNERNSGNYTCRVQKYVEVQNETSVELIVEYPPEKPKFRIFSRTVELGKSVAMICTAKAVPEPRYIIVHNNIETISNDRMFIIDVVNKSHAGSYQCIAENKHGSSSKIDNLTVVDSEINQSFKDDFGKVWIVVFSVSGFVVGVLFSHILACFLRRFRSRKSQSNPELQTPEDNTNYQNLDITKMNAPENCESLTMNVVSNGEGSENDPTYAQLNTIRNDENNYQALT</sequence>
<dbReference type="Proteomes" id="UP001152795">
    <property type="component" value="Unassembled WGS sequence"/>
</dbReference>
<proteinExistence type="predicted"/>
<feature type="domain" description="Ig-like" evidence="1">
    <location>
        <begin position="195"/>
        <end position="271"/>
    </location>
</feature>
<dbReference type="OrthoDB" id="5989357at2759"/>
<dbReference type="GO" id="GO:0019903">
    <property type="term" value="F:protein phosphatase binding"/>
    <property type="evidence" value="ECO:0007669"/>
    <property type="project" value="TreeGrafter"/>
</dbReference>
<dbReference type="SMART" id="SM00409">
    <property type="entry name" value="IG"/>
    <property type="match status" value="3"/>
</dbReference>
<dbReference type="Pfam" id="PF13927">
    <property type="entry name" value="Ig_3"/>
    <property type="match status" value="1"/>
</dbReference>
<dbReference type="InterPro" id="IPR003598">
    <property type="entry name" value="Ig_sub2"/>
</dbReference>
<gene>
    <name evidence="2" type="ORF">PACLA_8A015080</name>
</gene>
<organism evidence="2 3">
    <name type="scientific">Paramuricea clavata</name>
    <name type="common">Red gorgonian</name>
    <name type="synonym">Violescent sea-whip</name>
    <dbReference type="NCBI Taxonomy" id="317549"/>
    <lineage>
        <taxon>Eukaryota</taxon>
        <taxon>Metazoa</taxon>
        <taxon>Cnidaria</taxon>
        <taxon>Anthozoa</taxon>
        <taxon>Octocorallia</taxon>
        <taxon>Malacalcyonacea</taxon>
        <taxon>Plexauridae</taxon>
        <taxon>Paramuricea</taxon>
    </lineage>
</organism>
<dbReference type="InterPro" id="IPR036179">
    <property type="entry name" value="Ig-like_dom_sf"/>
</dbReference>
<dbReference type="GO" id="GO:0005769">
    <property type="term" value="C:early endosome"/>
    <property type="evidence" value="ECO:0007669"/>
    <property type="project" value="TreeGrafter"/>
</dbReference>
<dbReference type="PANTHER" id="PTHR46958:SF1">
    <property type="entry name" value="B-CELL RECEPTOR CD22"/>
    <property type="match status" value="1"/>
</dbReference>
<dbReference type="GO" id="GO:0055037">
    <property type="term" value="C:recycling endosome"/>
    <property type="evidence" value="ECO:0007669"/>
    <property type="project" value="TreeGrafter"/>
</dbReference>
<keyword evidence="2" id="KW-0675">Receptor</keyword>
<dbReference type="Gene3D" id="2.60.40.10">
    <property type="entry name" value="Immunoglobulins"/>
    <property type="match status" value="3"/>
</dbReference>
<dbReference type="GO" id="GO:0009897">
    <property type="term" value="C:external side of plasma membrane"/>
    <property type="evidence" value="ECO:0007669"/>
    <property type="project" value="TreeGrafter"/>
</dbReference>
<accession>A0A6S7GGC4</accession>
<protein>
    <submittedName>
        <fullName evidence="2">B-cell receptor CD22 isoform X1</fullName>
    </submittedName>
</protein>
<dbReference type="SUPFAM" id="SSF48726">
    <property type="entry name" value="Immunoglobulin"/>
    <property type="match status" value="2"/>
</dbReference>
<dbReference type="EMBL" id="CACRXK020001335">
    <property type="protein sequence ID" value="CAB3988512.1"/>
    <property type="molecule type" value="Genomic_DNA"/>
</dbReference>
<dbReference type="InterPro" id="IPR013783">
    <property type="entry name" value="Ig-like_fold"/>
</dbReference>
<dbReference type="Pfam" id="PF13895">
    <property type="entry name" value="Ig_2"/>
    <property type="match status" value="1"/>
</dbReference>
<dbReference type="AlphaFoldDB" id="A0A6S7GGC4"/>
<evidence type="ECO:0000313" key="3">
    <source>
        <dbReference type="Proteomes" id="UP001152795"/>
    </source>
</evidence>
<dbReference type="GO" id="GO:0050859">
    <property type="term" value="P:negative regulation of B cell receptor signaling pathway"/>
    <property type="evidence" value="ECO:0007669"/>
    <property type="project" value="TreeGrafter"/>
</dbReference>
<dbReference type="InterPro" id="IPR003599">
    <property type="entry name" value="Ig_sub"/>
</dbReference>
<dbReference type="GO" id="GO:0033691">
    <property type="term" value="F:sialic acid binding"/>
    <property type="evidence" value="ECO:0007669"/>
    <property type="project" value="TreeGrafter"/>
</dbReference>
<evidence type="ECO:0000313" key="2">
    <source>
        <dbReference type="EMBL" id="CAB3988512.1"/>
    </source>
</evidence>
<dbReference type="InterPro" id="IPR007110">
    <property type="entry name" value="Ig-like_dom"/>
</dbReference>
<keyword evidence="3" id="KW-1185">Reference proteome</keyword>
<comment type="caution">
    <text evidence="2">The sequence shown here is derived from an EMBL/GenBank/DDBJ whole genome shotgun (WGS) entry which is preliminary data.</text>
</comment>
<evidence type="ECO:0000259" key="1">
    <source>
        <dbReference type="PROSITE" id="PS50835"/>
    </source>
</evidence>
<dbReference type="PROSITE" id="PS50835">
    <property type="entry name" value="IG_LIKE"/>
    <property type="match status" value="2"/>
</dbReference>
<dbReference type="GO" id="GO:0042609">
    <property type="term" value="F:CD4 receptor binding"/>
    <property type="evidence" value="ECO:0007669"/>
    <property type="project" value="TreeGrafter"/>
</dbReference>
<dbReference type="PANTHER" id="PTHR46958">
    <property type="entry name" value="B-CELL RECEPTOR CD22"/>
    <property type="match status" value="1"/>
</dbReference>
<name>A0A6S7GGC4_PARCT</name>